<feature type="region of interest" description="Disordered" evidence="1">
    <location>
        <begin position="94"/>
        <end position="119"/>
    </location>
</feature>
<comment type="caution">
    <text evidence="2">The sequence shown here is derived from an EMBL/GenBank/DDBJ whole genome shotgun (WGS) entry which is preliminary data.</text>
</comment>
<protein>
    <submittedName>
        <fullName evidence="2">Uncharacterized protein</fullName>
    </submittedName>
</protein>
<gene>
    <name evidence="2" type="ORF">E9229_002415</name>
</gene>
<name>A0A839QN75_9MICC</name>
<dbReference type="EMBL" id="JACHVS010000001">
    <property type="protein sequence ID" value="MBB2996224.1"/>
    <property type="molecule type" value="Genomic_DNA"/>
</dbReference>
<reference evidence="2 3" key="1">
    <citation type="submission" date="2020-08" db="EMBL/GenBank/DDBJ databases">
        <title>Sequencing the genomes of 1000 actinobacteria strains.</title>
        <authorList>
            <person name="Klenk H.-P."/>
        </authorList>
    </citation>
    <scope>NUCLEOTIDE SEQUENCE [LARGE SCALE GENOMIC DNA]</scope>
    <source>
        <strain evidence="2 3">DSM 22826</strain>
    </source>
</reference>
<dbReference type="Proteomes" id="UP000523000">
    <property type="component" value="Unassembled WGS sequence"/>
</dbReference>
<evidence type="ECO:0000313" key="2">
    <source>
        <dbReference type="EMBL" id="MBB2996224.1"/>
    </source>
</evidence>
<accession>A0A839QN75</accession>
<keyword evidence="3" id="KW-1185">Reference proteome</keyword>
<sequence>MIIHKGSIPPQGTTATGPFDAFRQGYYRCLTRRADTLFEPTDALLCTEGKVTGLAHLSLEPEHHRVYGALYDAVNAGDINTTALKNLIGTVPVPKMPGPGSRIDPQKSPPAAGRPAFGD</sequence>
<dbReference type="AlphaFoldDB" id="A0A839QN75"/>
<organism evidence="2 3">
    <name type="scientific">Paeniglutamicibacter cryotolerans</name>
    <dbReference type="NCBI Taxonomy" id="670079"/>
    <lineage>
        <taxon>Bacteria</taxon>
        <taxon>Bacillati</taxon>
        <taxon>Actinomycetota</taxon>
        <taxon>Actinomycetes</taxon>
        <taxon>Micrococcales</taxon>
        <taxon>Micrococcaceae</taxon>
        <taxon>Paeniglutamicibacter</taxon>
    </lineage>
</organism>
<evidence type="ECO:0000313" key="3">
    <source>
        <dbReference type="Proteomes" id="UP000523000"/>
    </source>
</evidence>
<evidence type="ECO:0000256" key="1">
    <source>
        <dbReference type="SAM" id="MobiDB-lite"/>
    </source>
</evidence>
<proteinExistence type="predicted"/>
<dbReference type="RefSeq" id="WP_183511461.1">
    <property type="nucleotide sequence ID" value="NZ_JACHVS010000001.1"/>
</dbReference>